<gene>
    <name evidence="1" type="ORF">CKAH01_04205</name>
</gene>
<proteinExistence type="predicted"/>
<organism evidence="1 2">
    <name type="scientific">Colletotrichum kahawae</name>
    <name type="common">Coffee berry disease fungus</name>
    <dbReference type="NCBI Taxonomy" id="34407"/>
    <lineage>
        <taxon>Eukaryota</taxon>
        <taxon>Fungi</taxon>
        <taxon>Dikarya</taxon>
        <taxon>Ascomycota</taxon>
        <taxon>Pezizomycotina</taxon>
        <taxon>Sordariomycetes</taxon>
        <taxon>Hypocreomycetidae</taxon>
        <taxon>Glomerellales</taxon>
        <taxon>Glomerellaceae</taxon>
        <taxon>Colletotrichum</taxon>
        <taxon>Colletotrichum gloeosporioides species complex</taxon>
    </lineage>
</organism>
<evidence type="ECO:0000313" key="1">
    <source>
        <dbReference type="EMBL" id="KAK2771630.1"/>
    </source>
</evidence>
<name>A0AAD9YMS8_COLKA</name>
<keyword evidence="2" id="KW-1185">Reference proteome</keyword>
<protein>
    <submittedName>
        <fullName evidence="1">Uncharacterized protein</fullName>
    </submittedName>
</protein>
<dbReference type="AlphaFoldDB" id="A0AAD9YMS8"/>
<sequence>MRFGSRDGRKGGIYGLEQGGGVVWERCRMDSPQFLRAVSVTRREENHAGGKAGCLRCENQFPIPSGHSGPTYTMTASGAVANQRPRCRHPIFPIPTGGGVARLAPASALSQGSRLLRSHWAQWAGIAHSGSGAGMELRYL</sequence>
<comment type="caution">
    <text evidence="1">The sequence shown here is derived from an EMBL/GenBank/DDBJ whole genome shotgun (WGS) entry which is preliminary data.</text>
</comment>
<dbReference type="EMBL" id="VYYT01000079">
    <property type="protein sequence ID" value="KAK2771630.1"/>
    <property type="molecule type" value="Genomic_DNA"/>
</dbReference>
<accession>A0AAD9YMS8</accession>
<evidence type="ECO:0000313" key="2">
    <source>
        <dbReference type="Proteomes" id="UP001281614"/>
    </source>
</evidence>
<dbReference type="Proteomes" id="UP001281614">
    <property type="component" value="Unassembled WGS sequence"/>
</dbReference>
<reference evidence="1" key="1">
    <citation type="submission" date="2023-02" db="EMBL/GenBank/DDBJ databases">
        <title>Colletotrichum kahawae CIFC_Que2 genome sequencing and assembly.</title>
        <authorList>
            <person name="Baroncelli R."/>
        </authorList>
    </citation>
    <scope>NUCLEOTIDE SEQUENCE</scope>
    <source>
        <strain evidence="1">CIFC_Que2</strain>
    </source>
</reference>